<sequence>MQLESAFTSKKRKRDPGDIDGEEESPMKMRSYGIVTDASKCIAFSVKVQLDEKAANEARLRNAEWTPESNE</sequence>
<feature type="region of interest" description="Disordered" evidence="1">
    <location>
        <begin position="1"/>
        <end position="30"/>
    </location>
</feature>
<evidence type="ECO:0000313" key="3">
    <source>
        <dbReference type="Proteomes" id="UP000749646"/>
    </source>
</evidence>
<dbReference type="AlphaFoldDB" id="A0A9P6JHD6"/>
<dbReference type="EMBL" id="JAAAHW010004004">
    <property type="protein sequence ID" value="KAF9979638.1"/>
    <property type="molecule type" value="Genomic_DNA"/>
</dbReference>
<evidence type="ECO:0000313" key="2">
    <source>
        <dbReference type="EMBL" id="KAF9979638.1"/>
    </source>
</evidence>
<reference evidence="2" key="1">
    <citation type="journal article" date="2020" name="Fungal Divers.">
        <title>Resolving the Mortierellaceae phylogeny through synthesis of multi-gene phylogenetics and phylogenomics.</title>
        <authorList>
            <person name="Vandepol N."/>
            <person name="Liber J."/>
            <person name="Desiro A."/>
            <person name="Na H."/>
            <person name="Kennedy M."/>
            <person name="Barry K."/>
            <person name="Grigoriev I.V."/>
            <person name="Miller A.N."/>
            <person name="O'Donnell K."/>
            <person name="Stajich J.E."/>
            <person name="Bonito G."/>
        </authorList>
    </citation>
    <scope>NUCLEOTIDE SEQUENCE</scope>
    <source>
        <strain evidence="2">MES-2147</strain>
    </source>
</reference>
<keyword evidence="3" id="KW-1185">Reference proteome</keyword>
<comment type="caution">
    <text evidence="2">The sequence shown here is derived from an EMBL/GenBank/DDBJ whole genome shotgun (WGS) entry which is preliminary data.</text>
</comment>
<gene>
    <name evidence="2" type="ORF">BGZ65_006234</name>
</gene>
<accession>A0A9P6JHD6</accession>
<name>A0A9P6JHD6_9FUNG</name>
<dbReference type="OrthoDB" id="655030at2759"/>
<dbReference type="Proteomes" id="UP000749646">
    <property type="component" value="Unassembled WGS sequence"/>
</dbReference>
<protein>
    <submittedName>
        <fullName evidence="2">Uncharacterized protein</fullName>
    </submittedName>
</protein>
<proteinExistence type="predicted"/>
<organism evidence="2 3">
    <name type="scientific">Modicella reniformis</name>
    <dbReference type="NCBI Taxonomy" id="1440133"/>
    <lineage>
        <taxon>Eukaryota</taxon>
        <taxon>Fungi</taxon>
        <taxon>Fungi incertae sedis</taxon>
        <taxon>Mucoromycota</taxon>
        <taxon>Mortierellomycotina</taxon>
        <taxon>Mortierellomycetes</taxon>
        <taxon>Mortierellales</taxon>
        <taxon>Mortierellaceae</taxon>
        <taxon>Modicella</taxon>
    </lineage>
</organism>
<evidence type="ECO:0000256" key="1">
    <source>
        <dbReference type="SAM" id="MobiDB-lite"/>
    </source>
</evidence>